<proteinExistence type="predicted"/>
<feature type="region of interest" description="Disordered" evidence="1">
    <location>
        <begin position="1"/>
        <end position="23"/>
    </location>
</feature>
<dbReference type="AlphaFoldDB" id="A0A5B7DP28"/>
<sequence>MNEVLHLPAKTEEEEEEAGTIVSTSPHPVVTTTILNLHSSNLMSLISISFSTKAAFEEYGHIGCYRNSSVTEAEEA</sequence>
<protein>
    <submittedName>
        <fullName evidence="2">Uncharacterized protein</fullName>
    </submittedName>
</protein>
<reference evidence="2 3" key="1">
    <citation type="submission" date="2019-05" db="EMBL/GenBank/DDBJ databases">
        <title>Another draft genome of Portunus trituberculatus and its Hox gene families provides insights of decapod evolution.</title>
        <authorList>
            <person name="Jeong J.-H."/>
            <person name="Song I."/>
            <person name="Kim S."/>
            <person name="Choi T."/>
            <person name="Kim D."/>
            <person name="Ryu S."/>
            <person name="Kim W."/>
        </authorList>
    </citation>
    <scope>NUCLEOTIDE SEQUENCE [LARGE SCALE GENOMIC DNA]</scope>
    <source>
        <tissue evidence="2">Muscle</tissue>
    </source>
</reference>
<keyword evidence="3" id="KW-1185">Reference proteome</keyword>
<name>A0A5B7DP28_PORTR</name>
<gene>
    <name evidence="2" type="ORF">E2C01_015856</name>
</gene>
<evidence type="ECO:0000313" key="2">
    <source>
        <dbReference type="EMBL" id="MPC22829.1"/>
    </source>
</evidence>
<dbReference type="Proteomes" id="UP000324222">
    <property type="component" value="Unassembled WGS sequence"/>
</dbReference>
<dbReference type="EMBL" id="VSRR010001131">
    <property type="protein sequence ID" value="MPC22829.1"/>
    <property type="molecule type" value="Genomic_DNA"/>
</dbReference>
<evidence type="ECO:0000313" key="3">
    <source>
        <dbReference type="Proteomes" id="UP000324222"/>
    </source>
</evidence>
<accession>A0A5B7DP28</accession>
<evidence type="ECO:0000256" key="1">
    <source>
        <dbReference type="SAM" id="MobiDB-lite"/>
    </source>
</evidence>
<comment type="caution">
    <text evidence="2">The sequence shown here is derived from an EMBL/GenBank/DDBJ whole genome shotgun (WGS) entry which is preliminary data.</text>
</comment>
<organism evidence="2 3">
    <name type="scientific">Portunus trituberculatus</name>
    <name type="common">Swimming crab</name>
    <name type="synonym">Neptunus trituberculatus</name>
    <dbReference type="NCBI Taxonomy" id="210409"/>
    <lineage>
        <taxon>Eukaryota</taxon>
        <taxon>Metazoa</taxon>
        <taxon>Ecdysozoa</taxon>
        <taxon>Arthropoda</taxon>
        <taxon>Crustacea</taxon>
        <taxon>Multicrustacea</taxon>
        <taxon>Malacostraca</taxon>
        <taxon>Eumalacostraca</taxon>
        <taxon>Eucarida</taxon>
        <taxon>Decapoda</taxon>
        <taxon>Pleocyemata</taxon>
        <taxon>Brachyura</taxon>
        <taxon>Eubrachyura</taxon>
        <taxon>Portunoidea</taxon>
        <taxon>Portunidae</taxon>
        <taxon>Portuninae</taxon>
        <taxon>Portunus</taxon>
    </lineage>
</organism>